<comment type="caution">
    <text evidence="2">The sequence shown here is derived from an EMBL/GenBank/DDBJ whole genome shotgun (WGS) entry which is preliminary data.</text>
</comment>
<reference evidence="2" key="1">
    <citation type="submission" date="2022-11" db="EMBL/GenBank/DDBJ databases">
        <authorList>
            <person name="Hyden B.L."/>
            <person name="Feng K."/>
            <person name="Yates T."/>
            <person name="Jawdy S."/>
            <person name="Smart L.B."/>
            <person name="Muchero W."/>
        </authorList>
    </citation>
    <scope>NUCLEOTIDE SEQUENCE</scope>
    <source>
        <tissue evidence="2">Shoot tip</tissue>
    </source>
</reference>
<dbReference type="EMBL" id="JAPFFL010000014">
    <property type="protein sequence ID" value="KAJ6678203.1"/>
    <property type="molecule type" value="Genomic_DNA"/>
</dbReference>
<name>A0A9Q0NYE9_SALVM</name>
<dbReference type="Proteomes" id="UP001151529">
    <property type="component" value="Chromosome 7"/>
</dbReference>
<feature type="compositionally biased region" description="Basic and acidic residues" evidence="1">
    <location>
        <begin position="154"/>
        <end position="174"/>
    </location>
</feature>
<evidence type="ECO:0000313" key="3">
    <source>
        <dbReference type="Proteomes" id="UP001151529"/>
    </source>
</evidence>
<accession>A0A9Q0NYE9</accession>
<feature type="compositionally biased region" description="Polar residues" evidence="1">
    <location>
        <begin position="142"/>
        <end position="153"/>
    </location>
</feature>
<feature type="region of interest" description="Disordered" evidence="1">
    <location>
        <begin position="36"/>
        <end position="87"/>
    </location>
</feature>
<dbReference type="PANTHER" id="PTHR46774:SF3">
    <property type="entry name" value="CHROMATIN MODIFICATION-RELATED PROTEIN EAF1 A-RELATED"/>
    <property type="match status" value="1"/>
</dbReference>
<evidence type="ECO:0000313" key="2">
    <source>
        <dbReference type="EMBL" id="KAJ6678203.1"/>
    </source>
</evidence>
<sequence>MLSTIRLKRNEYFDCIGREQQVISAGPEVLPCVESTKTEKETGPGLLNSFSDLNKDGNEGQNGNTTIGTKGFDSESSQNSKSLDVNNDSDLCANYRNDDTNEILFKELSKFEGTRSLLSGNMGNEKKETKSVERVTAINDGSVHQNYSGNDSTVKSEEEMRSCSHPQNEVKCHNLEGGGTK</sequence>
<evidence type="ECO:0000256" key="1">
    <source>
        <dbReference type="SAM" id="MobiDB-lite"/>
    </source>
</evidence>
<organism evidence="2 3">
    <name type="scientific">Salix viminalis</name>
    <name type="common">Common osier</name>
    <name type="synonym">Basket willow</name>
    <dbReference type="NCBI Taxonomy" id="40686"/>
    <lineage>
        <taxon>Eukaryota</taxon>
        <taxon>Viridiplantae</taxon>
        <taxon>Streptophyta</taxon>
        <taxon>Embryophyta</taxon>
        <taxon>Tracheophyta</taxon>
        <taxon>Spermatophyta</taxon>
        <taxon>Magnoliopsida</taxon>
        <taxon>eudicotyledons</taxon>
        <taxon>Gunneridae</taxon>
        <taxon>Pentapetalae</taxon>
        <taxon>rosids</taxon>
        <taxon>fabids</taxon>
        <taxon>Malpighiales</taxon>
        <taxon>Salicaceae</taxon>
        <taxon>Saliceae</taxon>
        <taxon>Salix</taxon>
    </lineage>
</organism>
<dbReference type="GO" id="GO:0035267">
    <property type="term" value="C:NuA4 histone acetyltransferase complex"/>
    <property type="evidence" value="ECO:0007669"/>
    <property type="project" value="InterPro"/>
</dbReference>
<reference evidence="2" key="2">
    <citation type="journal article" date="2023" name="Int. J. Mol. Sci.">
        <title>De Novo Assembly and Annotation of 11 Diverse Shrub Willow (Salix) Genomes Reveals Novel Gene Organization in Sex-Linked Regions.</title>
        <authorList>
            <person name="Hyden B."/>
            <person name="Feng K."/>
            <person name="Yates T.B."/>
            <person name="Jawdy S."/>
            <person name="Cereghino C."/>
            <person name="Smart L.B."/>
            <person name="Muchero W."/>
        </authorList>
    </citation>
    <scope>NUCLEOTIDE SEQUENCE [LARGE SCALE GENOMIC DNA]</scope>
    <source>
        <tissue evidence="2">Shoot tip</tissue>
    </source>
</reference>
<dbReference type="PANTHER" id="PTHR46774">
    <property type="entry name" value="CHROMATIN MODIFICATION-RELATED PROTEIN EAF1 A-RELATED"/>
    <property type="match status" value="1"/>
</dbReference>
<feature type="compositionally biased region" description="Polar residues" evidence="1">
    <location>
        <begin position="59"/>
        <end position="87"/>
    </location>
</feature>
<protein>
    <submittedName>
        <fullName evidence="2">Uncharacterized protein</fullName>
    </submittedName>
</protein>
<proteinExistence type="predicted"/>
<feature type="region of interest" description="Disordered" evidence="1">
    <location>
        <begin position="141"/>
        <end position="181"/>
    </location>
</feature>
<keyword evidence="3" id="KW-1185">Reference proteome</keyword>
<dbReference type="AlphaFoldDB" id="A0A9Q0NYE9"/>
<dbReference type="InterPro" id="IPR044798">
    <property type="entry name" value="EAF1A/B"/>
</dbReference>
<gene>
    <name evidence="2" type="ORF">OIU85_008760</name>
</gene>